<dbReference type="InterPro" id="IPR012337">
    <property type="entry name" value="RNaseH-like_sf"/>
</dbReference>
<protein>
    <recommendedName>
        <fullName evidence="7">CCHC-type domain-containing protein</fullName>
    </recommendedName>
</protein>
<dbReference type="STRING" id="1507870.A0A1V8TF41"/>
<organism evidence="5 6">
    <name type="scientific">Cryoendolithus antarcticus</name>
    <dbReference type="NCBI Taxonomy" id="1507870"/>
    <lineage>
        <taxon>Eukaryota</taxon>
        <taxon>Fungi</taxon>
        <taxon>Dikarya</taxon>
        <taxon>Ascomycota</taxon>
        <taxon>Pezizomycotina</taxon>
        <taxon>Dothideomycetes</taxon>
        <taxon>Dothideomycetidae</taxon>
        <taxon>Cladosporiales</taxon>
        <taxon>Cladosporiaceae</taxon>
        <taxon>Cryoendolithus</taxon>
    </lineage>
</organism>
<dbReference type="InterPro" id="IPR036875">
    <property type="entry name" value="Znf_CCHC_sf"/>
</dbReference>
<dbReference type="Proteomes" id="UP000192596">
    <property type="component" value="Unassembled WGS sequence"/>
</dbReference>
<accession>A0A1V8TF41</accession>
<dbReference type="PANTHER" id="PTHR22891">
    <property type="entry name" value="EUKARYOTIC TRANSLATION INITIATION FACTOR 2C"/>
    <property type="match status" value="1"/>
</dbReference>
<reference evidence="6" key="1">
    <citation type="submission" date="2017-03" db="EMBL/GenBank/DDBJ databases">
        <title>Genomes of endolithic fungi from Antarctica.</title>
        <authorList>
            <person name="Coleine C."/>
            <person name="Masonjones S."/>
            <person name="Stajich J.E."/>
        </authorList>
    </citation>
    <scope>NUCLEOTIDE SEQUENCE [LARGE SCALE GENOMIC DNA]</scope>
    <source>
        <strain evidence="6">CCFEE 5527</strain>
    </source>
</reference>
<dbReference type="Gene3D" id="3.30.420.10">
    <property type="entry name" value="Ribonuclease H-like superfamily/Ribonuclease H"/>
    <property type="match status" value="1"/>
</dbReference>
<evidence type="ECO:0000256" key="1">
    <source>
        <dbReference type="PROSITE-ProRule" id="PRU00047"/>
    </source>
</evidence>
<dbReference type="Gene3D" id="3.40.50.2300">
    <property type="match status" value="1"/>
</dbReference>
<feature type="compositionally biased region" description="Gly residues" evidence="2">
    <location>
        <begin position="1"/>
        <end position="42"/>
    </location>
</feature>
<dbReference type="SMART" id="SM00343">
    <property type="entry name" value="ZnF_C2HC"/>
    <property type="match status" value="1"/>
</dbReference>
<dbReference type="Pfam" id="PF02171">
    <property type="entry name" value="Piwi"/>
    <property type="match status" value="1"/>
</dbReference>
<evidence type="ECO:0000256" key="2">
    <source>
        <dbReference type="SAM" id="MobiDB-lite"/>
    </source>
</evidence>
<sequence length="1090" mass="120721">MSGHQGGYGGPARAGPSGYYGGGGGGGRGGHGGGGGNGGGGGKKPDGKCFKCNQPGHKANACPNQGRNENRVYAGPQRDGNARRPPQAAAQQERPVRIATGGQRVDYHIPPHTLLAASEALQICQATGLQPSQHEASKTSQEYGLRHKFGATHHLNQAPSTVTTNFVKLRRMPNFIWVYQLTFVRGINPQNQQEILFKNKVERKVLFDALRSDPNHQALWQSAPFVTDLDMIWSLGPLGPLAQPNMQNFGSVSGIDGRNGQRVTATAVRMNYEMQLDPSRSMSAIVGQPGRPSTAVEQSDVLARGLNGLLIEHTKTRVDRVNFTSTTANRFYVHLPTQPLVPVGPTMRALRGYTVSLRPGQAELLYNLHVGGSAFIRDNLTVLNWMRECRAQNRQADSRSPRETFGSLIGKEVLVNKANQQRRPALITEVHPSVNRLHTWQAVDAVPTSGNNLDRILINIGDKSTVNNGVTDFCLPTQLQFRPWQPFRGVLTADQTRAMIGFACQLPRFNRNLIETEGFDAFGIRMPAAARSGGNFSLETNSSLMTVPARWLNAPNLRYNAGTNIAASSEAMWNLDNRRLQQAQPYRQIGVLELTNIDREPNRLHQQTLHTALRHYFNILGISNATTVFDHHTPQPAGNSTDTERILESNVLQCFSQPGLLRDLTVPVLSILPRKSFELYAKIKRVADIRLGLHVVCALANKVRPLRANNASSGQYIANVGLKFNLKASGVNHDIESQGLANIIARGAGNDSTIILGADVAHSTASAAAGCPSIAGVVGSTDAAFTKYPGSMRLQSKGQEIIADLADMIKERFIDWAVARSGKMPTSVLFYRDGSSRDSMLRTPTSLRQGQYTQLQQPKPEFKLTFVVVGKRHHVRFFADKDSDTFKSSLTQDEARQAATSLEERRRMEAGSPFTNVGRTFFGTDVQKLDRQNSNILPGFVVDTDITHPYSLDFYLQSHKPLQGTDRPAHYFVLMNHMGLDSDELQGITHALCYVYARATRGVSYCSPAYYADRLCDRGRAWLRDWLMGRNELKFRDQNVGEDFEQYKVVVRNFVDSSTFWRPRNDNLQKYGMPRRNPWHPSLDGVMFYL</sequence>
<dbReference type="SUPFAM" id="SSF57756">
    <property type="entry name" value="Retrovirus zinc finger-like domains"/>
    <property type="match status" value="1"/>
</dbReference>
<dbReference type="Pfam" id="PF00098">
    <property type="entry name" value="zf-CCHC"/>
    <property type="match status" value="1"/>
</dbReference>
<feature type="domain" description="Piwi" evidence="4">
    <location>
        <begin position="667"/>
        <end position="1015"/>
    </location>
</feature>
<keyword evidence="6" id="KW-1185">Reference proteome</keyword>
<feature type="compositionally biased region" description="Low complexity" evidence="2">
    <location>
        <begin position="83"/>
        <end position="93"/>
    </location>
</feature>
<dbReference type="SMART" id="SM00950">
    <property type="entry name" value="Piwi"/>
    <property type="match status" value="1"/>
</dbReference>
<dbReference type="InParanoid" id="A0A1V8TF41"/>
<dbReference type="InterPro" id="IPR003165">
    <property type="entry name" value="Piwi"/>
</dbReference>
<evidence type="ECO:0008006" key="7">
    <source>
        <dbReference type="Google" id="ProtNLM"/>
    </source>
</evidence>
<dbReference type="Gene3D" id="4.10.60.10">
    <property type="entry name" value="Zinc finger, CCHC-type"/>
    <property type="match status" value="1"/>
</dbReference>
<dbReference type="PROSITE" id="PS50822">
    <property type="entry name" value="PIWI"/>
    <property type="match status" value="1"/>
</dbReference>
<dbReference type="AlphaFoldDB" id="A0A1V8TF41"/>
<feature type="region of interest" description="Disordered" evidence="2">
    <location>
        <begin position="1"/>
        <end position="94"/>
    </location>
</feature>
<dbReference type="OrthoDB" id="10252740at2759"/>
<dbReference type="SUPFAM" id="SSF53098">
    <property type="entry name" value="Ribonuclease H-like"/>
    <property type="match status" value="1"/>
</dbReference>
<evidence type="ECO:0000313" key="5">
    <source>
        <dbReference type="EMBL" id="OQO09990.1"/>
    </source>
</evidence>
<dbReference type="PROSITE" id="PS50158">
    <property type="entry name" value="ZF_CCHC"/>
    <property type="match status" value="1"/>
</dbReference>
<evidence type="ECO:0000259" key="3">
    <source>
        <dbReference type="PROSITE" id="PS50158"/>
    </source>
</evidence>
<keyword evidence="1" id="KW-0862">Zinc</keyword>
<feature type="domain" description="CCHC-type" evidence="3">
    <location>
        <begin position="48"/>
        <end position="64"/>
    </location>
</feature>
<evidence type="ECO:0000259" key="4">
    <source>
        <dbReference type="PROSITE" id="PS50822"/>
    </source>
</evidence>
<dbReference type="GO" id="GO:0008270">
    <property type="term" value="F:zinc ion binding"/>
    <property type="evidence" value="ECO:0007669"/>
    <property type="project" value="UniProtKB-KW"/>
</dbReference>
<dbReference type="InterPro" id="IPR001878">
    <property type="entry name" value="Znf_CCHC"/>
</dbReference>
<dbReference type="EMBL" id="NAJO01000009">
    <property type="protein sequence ID" value="OQO09990.1"/>
    <property type="molecule type" value="Genomic_DNA"/>
</dbReference>
<keyword evidence="1" id="KW-0479">Metal-binding</keyword>
<evidence type="ECO:0000313" key="6">
    <source>
        <dbReference type="Proteomes" id="UP000192596"/>
    </source>
</evidence>
<proteinExistence type="predicted"/>
<dbReference type="GO" id="GO:0003676">
    <property type="term" value="F:nucleic acid binding"/>
    <property type="evidence" value="ECO:0007669"/>
    <property type="project" value="InterPro"/>
</dbReference>
<name>A0A1V8TF41_9PEZI</name>
<keyword evidence="1" id="KW-0863">Zinc-finger</keyword>
<comment type="caution">
    <text evidence="5">The sequence shown here is derived from an EMBL/GenBank/DDBJ whole genome shotgun (WGS) entry which is preliminary data.</text>
</comment>
<dbReference type="InterPro" id="IPR036397">
    <property type="entry name" value="RNaseH_sf"/>
</dbReference>
<gene>
    <name evidence="5" type="ORF">B0A48_04345</name>
</gene>